<accession>Q161N5</accession>
<sequence>MQRTSSKSETLLKRHAKNLDHATLPETKDFNAVRDV</sequence>
<gene>
    <name evidence="2" type="ordered locus">RD1_3846</name>
</gene>
<name>Q161N5_ROSDO</name>
<dbReference type="AlphaFoldDB" id="Q161N5"/>
<evidence type="ECO:0000313" key="3">
    <source>
        <dbReference type="Proteomes" id="UP000007029"/>
    </source>
</evidence>
<organism evidence="2 3">
    <name type="scientific">Roseobacter denitrificans (strain ATCC 33942 / OCh 114)</name>
    <name type="common">Erythrobacter sp. (strain OCh 114)</name>
    <name type="synonym">Roseobacter denitrificans</name>
    <dbReference type="NCBI Taxonomy" id="375451"/>
    <lineage>
        <taxon>Bacteria</taxon>
        <taxon>Pseudomonadati</taxon>
        <taxon>Pseudomonadota</taxon>
        <taxon>Alphaproteobacteria</taxon>
        <taxon>Rhodobacterales</taxon>
        <taxon>Roseobacteraceae</taxon>
        <taxon>Roseobacter</taxon>
    </lineage>
</organism>
<dbReference type="HOGENOM" id="CLU_3358209_0_0_5"/>
<protein>
    <submittedName>
        <fullName evidence="2">Uncharacterized protein</fullName>
    </submittedName>
</protein>
<evidence type="ECO:0000256" key="1">
    <source>
        <dbReference type="SAM" id="MobiDB-lite"/>
    </source>
</evidence>
<proteinExistence type="predicted"/>
<dbReference type="STRING" id="375451.RD1_3846"/>
<dbReference type="KEGG" id="rde:RD1_3846"/>
<feature type="region of interest" description="Disordered" evidence="1">
    <location>
        <begin position="15"/>
        <end position="36"/>
    </location>
</feature>
<dbReference type="EMBL" id="CP000362">
    <property type="protein sequence ID" value="ABG33308.1"/>
    <property type="molecule type" value="Genomic_DNA"/>
</dbReference>
<dbReference type="Proteomes" id="UP000007029">
    <property type="component" value="Chromosome"/>
</dbReference>
<reference evidence="2 3" key="1">
    <citation type="journal article" date="2007" name="J. Bacteriol.">
        <title>The complete genome sequence of Roseobacter denitrificans reveals a mixotrophic rather than photosynthetic metabolism.</title>
        <authorList>
            <person name="Swingley W.D."/>
            <person name="Sadekar S."/>
            <person name="Mastrian S.D."/>
            <person name="Matthies H.J."/>
            <person name="Hao J."/>
            <person name="Ramos H."/>
            <person name="Acharya C.R."/>
            <person name="Conrad A.L."/>
            <person name="Taylor H.L."/>
            <person name="Dejesa L.C."/>
            <person name="Shah M.K."/>
            <person name="O'huallachain M.E."/>
            <person name="Lince M.T."/>
            <person name="Blankenship R.E."/>
            <person name="Beatty J.T."/>
            <person name="Touchman J.W."/>
        </authorList>
    </citation>
    <scope>NUCLEOTIDE SEQUENCE [LARGE SCALE GENOMIC DNA]</scope>
    <source>
        <strain evidence="3">ATCC 33942 / OCh 114</strain>
    </source>
</reference>
<feature type="compositionally biased region" description="Basic and acidic residues" evidence="1">
    <location>
        <begin position="26"/>
        <end position="36"/>
    </location>
</feature>
<keyword evidence="3" id="KW-1185">Reference proteome</keyword>
<evidence type="ECO:0000313" key="2">
    <source>
        <dbReference type="EMBL" id="ABG33308.1"/>
    </source>
</evidence>